<evidence type="ECO:0000256" key="1">
    <source>
        <dbReference type="SAM" id="MobiDB-lite"/>
    </source>
</evidence>
<reference evidence="2" key="2">
    <citation type="submission" date="2021-01" db="UniProtKB">
        <authorList>
            <consortium name="EnsemblMetazoa"/>
        </authorList>
    </citation>
    <scope>IDENTIFICATION</scope>
</reference>
<reference evidence="3" key="1">
    <citation type="submission" date="2015-02" db="EMBL/GenBank/DDBJ databases">
        <title>Genome sequencing for Strongylocentrotus purpuratus.</title>
        <authorList>
            <person name="Murali S."/>
            <person name="Liu Y."/>
            <person name="Vee V."/>
            <person name="English A."/>
            <person name="Wang M."/>
            <person name="Skinner E."/>
            <person name="Han Y."/>
            <person name="Muzny D.M."/>
            <person name="Worley K.C."/>
            <person name="Gibbs R.A."/>
        </authorList>
    </citation>
    <scope>NUCLEOTIDE SEQUENCE</scope>
</reference>
<dbReference type="InParanoid" id="A0A7M7SV97"/>
<dbReference type="RefSeq" id="XP_030833973.1">
    <property type="nucleotide sequence ID" value="XM_030978113.1"/>
</dbReference>
<dbReference type="InterPro" id="IPR011029">
    <property type="entry name" value="DEATH-like_dom_sf"/>
</dbReference>
<name>A0A7M7SV97_STRPU</name>
<organism evidence="2 3">
    <name type="scientific">Strongylocentrotus purpuratus</name>
    <name type="common">Purple sea urchin</name>
    <dbReference type="NCBI Taxonomy" id="7668"/>
    <lineage>
        <taxon>Eukaryota</taxon>
        <taxon>Metazoa</taxon>
        <taxon>Echinodermata</taxon>
        <taxon>Eleutherozoa</taxon>
        <taxon>Echinozoa</taxon>
        <taxon>Echinoidea</taxon>
        <taxon>Euechinoidea</taxon>
        <taxon>Echinacea</taxon>
        <taxon>Camarodonta</taxon>
        <taxon>Echinidea</taxon>
        <taxon>Strongylocentrotidae</taxon>
        <taxon>Strongylocentrotus</taxon>
    </lineage>
</organism>
<evidence type="ECO:0000313" key="2">
    <source>
        <dbReference type="EnsemblMetazoa" id="XP_030833973"/>
    </source>
</evidence>
<dbReference type="GeneID" id="105443874"/>
<dbReference type="Gene3D" id="1.10.533.10">
    <property type="entry name" value="Death Domain, Fas"/>
    <property type="match status" value="1"/>
</dbReference>
<dbReference type="SUPFAM" id="SSF47986">
    <property type="entry name" value="DEATH domain"/>
    <property type="match status" value="1"/>
</dbReference>
<feature type="region of interest" description="Disordered" evidence="1">
    <location>
        <begin position="1"/>
        <end position="54"/>
    </location>
</feature>
<dbReference type="KEGG" id="spu:105443874"/>
<protein>
    <recommendedName>
        <fullName evidence="4">Death domain-containing protein</fullName>
    </recommendedName>
</protein>
<dbReference type="CDD" id="cd01670">
    <property type="entry name" value="Death"/>
    <property type="match status" value="1"/>
</dbReference>
<evidence type="ECO:0000313" key="3">
    <source>
        <dbReference type="Proteomes" id="UP000007110"/>
    </source>
</evidence>
<dbReference type="AlphaFoldDB" id="A0A7M7SV97"/>
<sequence>MHAGAQTPLVSRLSPTDLESEGSRSQSRPCKRKAPSTQSRAPQDDSEIPEKQSRIDLESERILDTLSKHVPRKNYITLCRHIDIGYDEAINILGKFKEDCEGATRDCLAKWKTRTGGNMAKLEEILQDAEVGDLAKYINQGSADDSLDVRPRKRKRKTNRETSPP</sequence>
<keyword evidence="3" id="KW-1185">Reference proteome</keyword>
<accession>A0A7M7SV97</accession>
<evidence type="ECO:0008006" key="4">
    <source>
        <dbReference type="Google" id="ProtNLM"/>
    </source>
</evidence>
<dbReference type="Proteomes" id="UP000007110">
    <property type="component" value="Unassembled WGS sequence"/>
</dbReference>
<dbReference type="EnsemblMetazoa" id="XM_030978113">
    <property type="protein sequence ID" value="XP_030833973"/>
    <property type="gene ID" value="LOC105443874"/>
</dbReference>
<proteinExistence type="predicted"/>
<feature type="region of interest" description="Disordered" evidence="1">
    <location>
        <begin position="142"/>
        <end position="165"/>
    </location>
</feature>